<dbReference type="Gene3D" id="1.10.150.240">
    <property type="entry name" value="Putative phosphatase, domain 2"/>
    <property type="match status" value="1"/>
</dbReference>
<dbReference type="PANTHER" id="PTHR43481:SF4">
    <property type="entry name" value="GLYCEROL-1-PHOSPHATE PHOSPHOHYDROLASE 1-RELATED"/>
    <property type="match status" value="1"/>
</dbReference>
<dbReference type="AlphaFoldDB" id="C9Y8F7"/>
<proteinExistence type="predicted"/>
<dbReference type="InterPro" id="IPR051806">
    <property type="entry name" value="HAD-like_SPP"/>
</dbReference>
<dbReference type="NCBIfam" id="TIGR01509">
    <property type="entry name" value="HAD-SF-IA-v3"/>
    <property type="match status" value="1"/>
</dbReference>
<dbReference type="InterPro" id="IPR023214">
    <property type="entry name" value="HAD_sf"/>
</dbReference>
<dbReference type="SFLD" id="SFLDG01129">
    <property type="entry name" value="C1.5:_HAD__Beta-PGM__Phosphata"/>
    <property type="match status" value="1"/>
</dbReference>
<dbReference type="PANTHER" id="PTHR43481">
    <property type="entry name" value="FRUCTOSE-1-PHOSPHATE PHOSPHATASE"/>
    <property type="match status" value="1"/>
</dbReference>
<dbReference type="CDD" id="cd07505">
    <property type="entry name" value="HAD_BPGM-like"/>
    <property type="match status" value="1"/>
</dbReference>
<reference evidence="1" key="1">
    <citation type="journal article" date="2010" name="Nature">
        <title>The dynamic genome of Hydra.</title>
        <authorList>
            <person name="Chapman J.A."/>
            <person name="Kirkness E.F."/>
            <person name="Simakov O."/>
            <person name="Hampson S.E."/>
            <person name="Mitros T."/>
            <person name="Weinmaier T."/>
            <person name="Rattei T."/>
            <person name="Balasubramanian P.G."/>
            <person name="Borman J."/>
            <person name="Busam D."/>
            <person name="Disbennett K."/>
            <person name="Pfannkoch C."/>
            <person name="Sumin N."/>
            <person name="Sutton G."/>
            <person name="Viswanathan L."/>
            <person name="Walenz B."/>
            <person name="Goodstein D.M."/>
            <person name="Hellsten U."/>
            <person name="Kawashima T."/>
            <person name="Prochnik S.E."/>
            <person name="Putnam N.H."/>
            <person name="Shu S."/>
            <person name="Blumberg B."/>
            <person name="Dana C.E."/>
            <person name="Gee L."/>
            <person name="Kibler D.F."/>
            <person name="Law L."/>
            <person name="Lindgens D."/>
            <person name="Martinez D.E."/>
            <person name="Peng J."/>
            <person name="Wigge P.A."/>
            <person name="Bertulat B."/>
            <person name="Guder C."/>
            <person name="Nakamura Y."/>
            <person name="Ozbek S."/>
            <person name="Watanabe H."/>
            <person name="Khalturin K."/>
            <person name="Hemmrich G."/>
            <person name="Franke A."/>
            <person name="Augustin R."/>
            <person name="Fraune S."/>
            <person name="Hayakawa E."/>
            <person name="Hayakawa S."/>
            <person name="Hirose M."/>
            <person name="Hwang J."/>
            <person name="Ikeo K."/>
            <person name="Nishimiya-Fujisawa C."/>
            <person name="Ogura A."/>
            <person name="Takahashi T."/>
            <person name="Steinmetz P.R."/>
            <person name="Zhang X."/>
            <person name="Aufschnaiter R."/>
            <person name="Eder M.K."/>
            <person name="Gorny A.K."/>
            <person name="Salvenmoser W."/>
            <person name="Heimberg A.M."/>
            <person name="Wheeler B.M."/>
            <person name="Peterson K.J."/>
            <person name="Boettger A."/>
            <person name="Tischler P."/>
            <person name="Wolf A."/>
            <person name="Gojobori T."/>
            <person name="Remington K.A."/>
            <person name="Strausberg R.L."/>
            <person name="Venter J."/>
            <person name="Technau U."/>
            <person name="Hobmayer B."/>
            <person name="Bosch T.C."/>
            <person name="Holstein T.W."/>
            <person name="Fujisawa T."/>
            <person name="Bode H.R."/>
            <person name="David C.N."/>
            <person name="Rokhsar D.S."/>
            <person name="Steele R.E."/>
        </authorList>
    </citation>
    <scope>NUCLEOTIDE SEQUENCE</scope>
</reference>
<dbReference type="GO" id="GO:0050308">
    <property type="term" value="F:sugar-phosphatase activity"/>
    <property type="evidence" value="ECO:0007669"/>
    <property type="project" value="TreeGrafter"/>
</dbReference>
<dbReference type="InterPro" id="IPR036412">
    <property type="entry name" value="HAD-like_sf"/>
</dbReference>
<dbReference type="InterPro" id="IPR006439">
    <property type="entry name" value="HAD-SF_hydro_IA"/>
</dbReference>
<evidence type="ECO:0008006" key="2">
    <source>
        <dbReference type="Google" id="ProtNLM"/>
    </source>
</evidence>
<sequence>MPPWCWPVPSVSGGPCAADPSPQIFWSFMPSRFKAVLFDHDGTLVESEAVHHAIWNQVLQPYGVQIPLELFMADFSGVPAITNGHDIKKRYALAPDAAELADTKNAMTAEYLATHAFPLMPGVRESLTRLNAAGLRKGVVTGARMFAIAATLRSRALAPEFEIVISADEVVHSKPAPECYLLALEKMGLQAHEAVAFEDTEHGVASAIAAGLACVAIPTAMSAVQDFSAATVVVPDMASAVDWVLKQG</sequence>
<organism evidence="1">
    <name type="scientific">Curvibacter symbiont subsp. Hydra magnipapillata</name>
    <dbReference type="NCBI Taxonomy" id="667019"/>
    <lineage>
        <taxon>Bacteria</taxon>
        <taxon>Pseudomonadati</taxon>
        <taxon>Pseudomonadota</taxon>
        <taxon>Betaproteobacteria</taxon>
        <taxon>Burkholderiales</taxon>
        <taxon>Comamonadaceae</taxon>
        <taxon>Curvibacter</taxon>
    </lineage>
</organism>
<evidence type="ECO:0000313" key="1">
    <source>
        <dbReference type="EMBL" id="CBA27797.1"/>
    </source>
</evidence>
<protein>
    <recommendedName>
        <fullName evidence="2">HAD family phosphatase</fullName>
    </recommendedName>
</protein>
<accession>C9Y8F7</accession>
<dbReference type="Gene3D" id="3.40.50.1000">
    <property type="entry name" value="HAD superfamily/HAD-like"/>
    <property type="match status" value="1"/>
</dbReference>
<dbReference type="InterPro" id="IPR023198">
    <property type="entry name" value="PGP-like_dom2"/>
</dbReference>
<dbReference type="PRINTS" id="PR00413">
    <property type="entry name" value="HADHALOGNASE"/>
</dbReference>
<dbReference type="SUPFAM" id="SSF56784">
    <property type="entry name" value="HAD-like"/>
    <property type="match status" value="1"/>
</dbReference>
<name>C9Y8F7_CURXX</name>
<dbReference type="Pfam" id="PF00702">
    <property type="entry name" value="Hydrolase"/>
    <property type="match status" value="1"/>
</dbReference>
<dbReference type="SFLD" id="SFLDS00003">
    <property type="entry name" value="Haloacid_Dehalogenase"/>
    <property type="match status" value="1"/>
</dbReference>
<dbReference type="EMBL" id="FN543104">
    <property type="protein sequence ID" value="CBA27797.1"/>
    <property type="molecule type" value="Genomic_DNA"/>
</dbReference>
<gene>
    <name evidence="1" type="ORF">Csp_A04080</name>
</gene>